<protein>
    <recommendedName>
        <fullName evidence="3">Glycosyltransferase family 2 protein</fullName>
    </recommendedName>
</protein>
<comment type="caution">
    <text evidence="1">The sequence shown here is derived from an EMBL/GenBank/DDBJ whole genome shotgun (WGS) entry which is preliminary data.</text>
</comment>
<dbReference type="InterPro" id="IPR029044">
    <property type="entry name" value="Nucleotide-diphossugar_trans"/>
</dbReference>
<dbReference type="Proteomes" id="UP000563524">
    <property type="component" value="Unassembled WGS sequence"/>
</dbReference>
<reference evidence="1 2" key="1">
    <citation type="submission" date="2020-08" db="EMBL/GenBank/DDBJ databases">
        <title>Genomic Encyclopedia of Type Strains, Phase IV (KMG-IV): sequencing the most valuable type-strain genomes for metagenomic binning, comparative biology and taxonomic classification.</title>
        <authorList>
            <person name="Goeker M."/>
        </authorList>
    </citation>
    <scope>NUCLEOTIDE SEQUENCE [LARGE SCALE GENOMIC DNA]</scope>
    <source>
        <strain evidence="1 2">DSM 102850</strain>
    </source>
</reference>
<proteinExistence type="predicted"/>
<dbReference type="Gene3D" id="3.90.550.10">
    <property type="entry name" value="Spore Coat Polysaccharide Biosynthesis Protein SpsA, Chain A"/>
    <property type="match status" value="1"/>
</dbReference>
<keyword evidence="2" id="KW-1185">Reference proteome</keyword>
<dbReference type="EMBL" id="JACHOB010000002">
    <property type="protein sequence ID" value="MBB4659080.1"/>
    <property type="molecule type" value="Genomic_DNA"/>
</dbReference>
<organism evidence="1 2">
    <name type="scientific">Parvularcula dongshanensis</name>
    <dbReference type="NCBI Taxonomy" id="1173995"/>
    <lineage>
        <taxon>Bacteria</taxon>
        <taxon>Pseudomonadati</taxon>
        <taxon>Pseudomonadota</taxon>
        <taxon>Alphaproteobacteria</taxon>
        <taxon>Parvularculales</taxon>
        <taxon>Parvularculaceae</taxon>
        <taxon>Parvularcula</taxon>
    </lineage>
</organism>
<name>A0A840I4X9_9PROT</name>
<sequence>MTDATTIKDEWRSLDADRPALSAVVVTPGTFASLRRTVEALARQTVADRIELVVVAPTREAVAEAEALGAFHSVTIVPQGEIANVDHAAAAGLIAGRGLVVSSIEDHAFPDPEWAERVLDAWDGPYDAIGTTVDNANPDSKLSWTNILIAYAAWAPGTPDGEIEAVPAHNVSYRREALTPYSNHLPSLMGREGHLFREMKERGAKFRFVSGARVTHLNPSSLKATAALRFDAGRLYGARRAADGRWPIWKRAAYAGLSPLIPAIRYRRLRQELFGPARPNVTERRFGPALLLGLAFDAAGQAAGYLAGAGGSAERLETFEMDRIQHLNPKDRARFAPVQAPAASV</sequence>
<evidence type="ECO:0000313" key="2">
    <source>
        <dbReference type="Proteomes" id="UP000563524"/>
    </source>
</evidence>
<dbReference type="Pfam" id="PF13641">
    <property type="entry name" value="Glyco_tranf_2_3"/>
    <property type="match status" value="1"/>
</dbReference>
<dbReference type="CDD" id="cd00761">
    <property type="entry name" value="Glyco_tranf_GTA_type"/>
    <property type="match status" value="1"/>
</dbReference>
<gene>
    <name evidence="1" type="ORF">GGQ59_001594</name>
</gene>
<evidence type="ECO:0008006" key="3">
    <source>
        <dbReference type="Google" id="ProtNLM"/>
    </source>
</evidence>
<dbReference type="AlphaFoldDB" id="A0A840I4X9"/>
<evidence type="ECO:0000313" key="1">
    <source>
        <dbReference type="EMBL" id="MBB4659080.1"/>
    </source>
</evidence>
<dbReference type="RefSeq" id="WP_183817275.1">
    <property type="nucleotide sequence ID" value="NZ_JACHOB010000002.1"/>
</dbReference>
<dbReference type="SUPFAM" id="SSF53448">
    <property type="entry name" value="Nucleotide-diphospho-sugar transferases"/>
    <property type="match status" value="1"/>
</dbReference>
<accession>A0A840I4X9</accession>